<evidence type="ECO:0000256" key="1">
    <source>
        <dbReference type="ARBA" id="ARBA00008045"/>
    </source>
</evidence>
<dbReference type="AlphaFoldDB" id="A0A1B6C0C2"/>
<sequence length="123" mass="14463">MSRAVDLELKKAFAALQNKVLMTHRQLKVDDHQIELYKKKRHHLELIKGEVNALTRKVKIYQGFGRMFLLSDFNEVLHDLDTKSNTLEEKIKSVQNNKAFLERSLKDSENNLREMVQQKKDAL</sequence>
<protein>
    <recommendedName>
        <fullName evidence="6">Prefoldin subunit 1</fullName>
    </recommendedName>
</protein>
<dbReference type="GO" id="GO:0051082">
    <property type="term" value="F:unfolded protein binding"/>
    <property type="evidence" value="ECO:0007669"/>
    <property type="project" value="InterPro"/>
</dbReference>
<dbReference type="PANTHER" id="PTHR20903">
    <property type="entry name" value="PREFOLDIN SUBUNIT 1-RELATED"/>
    <property type="match status" value="1"/>
</dbReference>
<proteinExistence type="inferred from homology"/>
<dbReference type="Gene3D" id="1.10.287.370">
    <property type="match status" value="1"/>
</dbReference>
<evidence type="ECO:0008006" key="6">
    <source>
        <dbReference type="Google" id="ProtNLM"/>
    </source>
</evidence>
<comment type="subunit">
    <text evidence="2">Heterohexamer of two PFD-alpha type and four PFD-beta type subunits.</text>
</comment>
<evidence type="ECO:0000256" key="3">
    <source>
        <dbReference type="ARBA" id="ARBA00023186"/>
    </source>
</evidence>
<dbReference type="PANTHER" id="PTHR20903:SF0">
    <property type="entry name" value="PREFOLDIN SUBUNIT 1"/>
    <property type="match status" value="1"/>
</dbReference>
<keyword evidence="4" id="KW-0175">Coiled coil</keyword>
<dbReference type="Pfam" id="PF01920">
    <property type="entry name" value="Prefoldin_2"/>
    <property type="match status" value="1"/>
</dbReference>
<reference evidence="5" key="1">
    <citation type="submission" date="2015-12" db="EMBL/GenBank/DDBJ databases">
        <title>De novo transcriptome assembly of four potential Pierce s Disease insect vectors from Arizona vineyards.</title>
        <authorList>
            <person name="Tassone E.E."/>
        </authorList>
    </citation>
    <scope>NUCLEOTIDE SEQUENCE</scope>
</reference>
<dbReference type="GO" id="GO:0016272">
    <property type="term" value="C:prefoldin complex"/>
    <property type="evidence" value="ECO:0007669"/>
    <property type="project" value="InterPro"/>
</dbReference>
<feature type="coiled-coil region" evidence="4">
    <location>
        <begin position="77"/>
        <end position="118"/>
    </location>
</feature>
<dbReference type="GO" id="GO:0044183">
    <property type="term" value="F:protein folding chaperone"/>
    <property type="evidence" value="ECO:0007669"/>
    <property type="project" value="TreeGrafter"/>
</dbReference>
<dbReference type="GO" id="GO:0005737">
    <property type="term" value="C:cytoplasm"/>
    <property type="evidence" value="ECO:0007669"/>
    <property type="project" value="TreeGrafter"/>
</dbReference>
<dbReference type="EMBL" id="GEDC01030608">
    <property type="protein sequence ID" value="JAS06690.1"/>
    <property type="molecule type" value="Transcribed_RNA"/>
</dbReference>
<dbReference type="SUPFAM" id="SSF46579">
    <property type="entry name" value="Prefoldin"/>
    <property type="match status" value="1"/>
</dbReference>
<organism evidence="5">
    <name type="scientific">Clastoptera arizonana</name>
    <name type="common">Arizona spittle bug</name>
    <dbReference type="NCBI Taxonomy" id="38151"/>
    <lineage>
        <taxon>Eukaryota</taxon>
        <taxon>Metazoa</taxon>
        <taxon>Ecdysozoa</taxon>
        <taxon>Arthropoda</taxon>
        <taxon>Hexapoda</taxon>
        <taxon>Insecta</taxon>
        <taxon>Pterygota</taxon>
        <taxon>Neoptera</taxon>
        <taxon>Paraneoptera</taxon>
        <taxon>Hemiptera</taxon>
        <taxon>Auchenorrhyncha</taxon>
        <taxon>Cercopoidea</taxon>
        <taxon>Clastopteridae</taxon>
        <taxon>Clastoptera</taxon>
    </lineage>
</organism>
<dbReference type="InterPro" id="IPR009053">
    <property type="entry name" value="Prefoldin"/>
</dbReference>
<evidence type="ECO:0000313" key="5">
    <source>
        <dbReference type="EMBL" id="JAS06690.1"/>
    </source>
</evidence>
<dbReference type="InterPro" id="IPR002777">
    <property type="entry name" value="PFD_beta-like"/>
</dbReference>
<accession>A0A1B6C0C2</accession>
<evidence type="ECO:0000256" key="4">
    <source>
        <dbReference type="SAM" id="Coils"/>
    </source>
</evidence>
<evidence type="ECO:0000256" key="2">
    <source>
        <dbReference type="ARBA" id="ARBA00011695"/>
    </source>
</evidence>
<keyword evidence="3" id="KW-0143">Chaperone</keyword>
<gene>
    <name evidence="5" type="ORF">g.22022</name>
</gene>
<comment type="similarity">
    <text evidence="1">Belongs to the prefoldin subunit beta family.</text>
</comment>
<name>A0A1B6C0C2_9HEMI</name>